<dbReference type="Pfam" id="PF02319">
    <property type="entry name" value="WHD_E2F_TDP"/>
    <property type="match status" value="1"/>
</dbReference>
<dbReference type="Gene3D" id="1.10.10.10">
    <property type="entry name" value="Winged helix-like DNA-binding domain superfamily/Winged helix DNA-binding domain"/>
    <property type="match status" value="1"/>
</dbReference>
<dbReference type="GO" id="GO:0046983">
    <property type="term" value="F:protein dimerization activity"/>
    <property type="evidence" value="ECO:0007669"/>
    <property type="project" value="InterPro"/>
</dbReference>
<name>A0A183ECZ6_9BILA</name>
<evidence type="ECO:0000313" key="9">
    <source>
        <dbReference type="WBParaSite" id="GPUH_0001886201-mRNA-1"/>
    </source>
</evidence>
<evidence type="ECO:0000256" key="5">
    <source>
        <dbReference type="RuleBase" id="RU003796"/>
    </source>
</evidence>
<dbReference type="InterPro" id="IPR015633">
    <property type="entry name" value="E2F"/>
</dbReference>
<dbReference type="InterPro" id="IPR036390">
    <property type="entry name" value="WH_DNA-bd_sf"/>
</dbReference>
<dbReference type="Pfam" id="PF16421">
    <property type="entry name" value="E2F_CC-MB"/>
    <property type="match status" value="1"/>
</dbReference>
<dbReference type="PANTHER" id="PTHR12081:SF18">
    <property type="entry name" value="TRANSCRIPTION FACTOR E2F2-RELATED"/>
    <property type="match status" value="1"/>
</dbReference>
<dbReference type="OrthoDB" id="1743261at2759"/>
<dbReference type="GO" id="GO:0000981">
    <property type="term" value="F:DNA-binding transcription factor activity, RNA polymerase II-specific"/>
    <property type="evidence" value="ECO:0007669"/>
    <property type="project" value="TreeGrafter"/>
</dbReference>
<dbReference type="WBParaSite" id="GPUH_0001886201-mRNA-1">
    <property type="protein sequence ID" value="GPUH_0001886201-mRNA-1"/>
    <property type="gene ID" value="GPUH_0001886201"/>
</dbReference>
<feature type="domain" description="E2F/DP family winged-helix DNA-binding" evidence="6">
    <location>
        <begin position="3"/>
        <end position="46"/>
    </location>
</feature>
<dbReference type="EMBL" id="UYRT01087425">
    <property type="protein sequence ID" value="VDN32547.1"/>
    <property type="molecule type" value="Genomic_DNA"/>
</dbReference>
<dbReference type="GO" id="GO:0090575">
    <property type="term" value="C:RNA polymerase II transcription regulator complex"/>
    <property type="evidence" value="ECO:0007669"/>
    <property type="project" value="TreeGrafter"/>
</dbReference>
<dbReference type="InterPro" id="IPR003316">
    <property type="entry name" value="E2F_WHTH_DNA-bd_dom"/>
</dbReference>
<dbReference type="SMART" id="SM01372">
    <property type="entry name" value="E2F_TDP"/>
    <property type="match status" value="1"/>
</dbReference>
<keyword evidence="4 5" id="KW-0804">Transcription</keyword>
<dbReference type="SUPFAM" id="SSF144074">
    <property type="entry name" value="E2F-DP heterodimerization region"/>
    <property type="match status" value="1"/>
</dbReference>
<sequence>MLFFDVFKAAEELQVRQKRRIYDITNVLEGIGLIEKRSKNIICWQGGRLPQPGCSRDMESEEEKQILNRKAELESMERQELLLDTHIKWMKQQNLKLAYLTEDDLLSVFEDSTIIALQAPMGTFIDVGSPPKMHDLNVRYSLRLKSACGPTNATLIGGISTIQSHCEPFDDDFEKAETSVHLKCNILYISHNRAIRRLHK</sequence>
<evidence type="ECO:0000256" key="3">
    <source>
        <dbReference type="ARBA" id="ARBA00023125"/>
    </source>
</evidence>
<evidence type="ECO:0000313" key="8">
    <source>
        <dbReference type="Proteomes" id="UP000271098"/>
    </source>
</evidence>
<accession>A0A183ECZ6</accession>
<keyword evidence="8" id="KW-1185">Reference proteome</keyword>
<keyword evidence="2 5" id="KW-0805">Transcription regulation</keyword>
<keyword evidence="5" id="KW-0539">Nucleus</keyword>
<dbReference type="InterPro" id="IPR036388">
    <property type="entry name" value="WH-like_DNA-bd_sf"/>
</dbReference>
<comment type="similarity">
    <text evidence="1 5">Belongs to the E2F/DP family.</text>
</comment>
<dbReference type="InterPro" id="IPR032198">
    <property type="entry name" value="E2F_CC-MB"/>
</dbReference>
<proteinExistence type="inferred from homology"/>
<dbReference type="Proteomes" id="UP000271098">
    <property type="component" value="Unassembled WGS sequence"/>
</dbReference>
<dbReference type="AlphaFoldDB" id="A0A183ECZ6"/>
<protein>
    <submittedName>
        <fullName evidence="9">E2F_TDP domain-containing protein</fullName>
    </submittedName>
</protein>
<dbReference type="GO" id="GO:0000978">
    <property type="term" value="F:RNA polymerase II cis-regulatory region sequence-specific DNA binding"/>
    <property type="evidence" value="ECO:0007669"/>
    <property type="project" value="InterPro"/>
</dbReference>
<evidence type="ECO:0000259" key="6">
    <source>
        <dbReference type="SMART" id="SM01372"/>
    </source>
</evidence>
<organism evidence="9">
    <name type="scientific">Gongylonema pulchrum</name>
    <dbReference type="NCBI Taxonomy" id="637853"/>
    <lineage>
        <taxon>Eukaryota</taxon>
        <taxon>Metazoa</taxon>
        <taxon>Ecdysozoa</taxon>
        <taxon>Nematoda</taxon>
        <taxon>Chromadorea</taxon>
        <taxon>Rhabditida</taxon>
        <taxon>Spirurina</taxon>
        <taxon>Spiruromorpha</taxon>
        <taxon>Spiruroidea</taxon>
        <taxon>Gongylonematidae</taxon>
        <taxon>Gongylonema</taxon>
    </lineage>
</organism>
<evidence type="ECO:0000256" key="2">
    <source>
        <dbReference type="ARBA" id="ARBA00023015"/>
    </source>
</evidence>
<evidence type="ECO:0000313" key="7">
    <source>
        <dbReference type="EMBL" id="VDN32547.1"/>
    </source>
</evidence>
<dbReference type="PANTHER" id="PTHR12081">
    <property type="entry name" value="TRANSCRIPTION FACTOR E2F"/>
    <property type="match status" value="1"/>
</dbReference>
<reference evidence="9" key="1">
    <citation type="submission" date="2016-06" db="UniProtKB">
        <authorList>
            <consortium name="WormBaseParasite"/>
        </authorList>
    </citation>
    <scope>IDENTIFICATION</scope>
</reference>
<comment type="subcellular location">
    <subcellularLocation>
        <location evidence="5">Nucleus</location>
    </subcellularLocation>
</comment>
<gene>
    <name evidence="7" type="ORF">GPUH_LOCUS18837</name>
</gene>
<dbReference type="Gene3D" id="6.10.250.540">
    <property type="match status" value="1"/>
</dbReference>
<dbReference type="SUPFAM" id="SSF46785">
    <property type="entry name" value="Winged helix' DNA-binding domain"/>
    <property type="match status" value="1"/>
</dbReference>
<dbReference type="InterPro" id="IPR037241">
    <property type="entry name" value="E2F-DP_heterodim"/>
</dbReference>
<evidence type="ECO:0000256" key="1">
    <source>
        <dbReference type="ARBA" id="ARBA00010940"/>
    </source>
</evidence>
<reference evidence="7 8" key="2">
    <citation type="submission" date="2018-11" db="EMBL/GenBank/DDBJ databases">
        <authorList>
            <consortium name="Pathogen Informatics"/>
        </authorList>
    </citation>
    <scope>NUCLEOTIDE SEQUENCE [LARGE SCALE GENOMIC DNA]</scope>
</reference>
<evidence type="ECO:0000256" key="4">
    <source>
        <dbReference type="ARBA" id="ARBA00023163"/>
    </source>
</evidence>
<keyword evidence="3 5" id="KW-0238">DNA-binding</keyword>